<dbReference type="EMBL" id="KN825333">
    <property type="protein sequence ID" value="KIK91909.1"/>
    <property type="molecule type" value="Genomic_DNA"/>
</dbReference>
<protein>
    <submittedName>
        <fullName evidence="1">Uncharacterized protein</fullName>
    </submittedName>
</protein>
<dbReference type="Proteomes" id="UP000054538">
    <property type="component" value="Unassembled WGS sequence"/>
</dbReference>
<keyword evidence="2" id="KW-1185">Reference proteome</keyword>
<dbReference type="InParanoid" id="A0A0D0DYV0"/>
<evidence type="ECO:0000313" key="1">
    <source>
        <dbReference type="EMBL" id="KIK91909.1"/>
    </source>
</evidence>
<accession>A0A0D0DYV0</accession>
<sequence>MTPQHHAPPTALQPVTPIHPPIYHPYSTPPYVMPPSPWAPYGMYPSAPPAPTPSTSHVLSSPIMEPCTLDEFCDQTGLGDHEWDGLEKLGYQVGDRLHDVEKEDIKEAGFHPCDWSWVLRAERRFRSLMKTRD</sequence>
<dbReference type="AlphaFoldDB" id="A0A0D0DYV0"/>
<reference evidence="2" key="2">
    <citation type="submission" date="2015-01" db="EMBL/GenBank/DDBJ databases">
        <title>Evolutionary Origins and Diversification of the Mycorrhizal Mutualists.</title>
        <authorList>
            <consortium name="DOE Joint Genome Institute"/>
            <consortium name="Mycorrhizal Genomics Consortium"/>
            <person name="Kohler A."/>
            <person name="Kuo A."/>
            <person name="Nagy L.G."/>
            <person name="Floudas D."/>
            <person name="Copeland A."/>
            <person name="Barry K.W."/>
            <person name="Cichocki N."/>
            <person name="Veneault-Fourrey C."/>
            <person name="LaButti K."/>
            <person name="Lindquist E.A."/>
            <person name="Lipzen A."/>
            <person name="Lundell T."/>
            <person name="Morin E."/>
            <person name="Murat C."/>
            <person name="Riley R."/>
            <person name="Ohm R."/>
            <person name="Sun H."/>
            <person name="Tunlid A."/>
            <person name="Henrissat B."/>
            <person name="Grigoriev I.V."/>
            <person name="Hibbett D.S."/>
            <person name="Martin F."/>
        </authorList>
    </citation>
    <scope>NUCLEOTIDE SEQUENCE [LARGE SCALE GENOMIC DNA]</scope>
    <source>
        <strain evidence="2">Ve08.2h10</strain>
    </source>
</reference>
<organism evidence="1 2">
    <name type="scientific">Paxillus rubicundulus Ve08.2h10</name>
    <dbReference type="NCBI Taxonomy" id="930991"/>
    <lineage>
        <taxon>Eukaryota</taxon>
        <taxon>Fungi</taxon>
        <taxon>Dikarya</taxon>
        <taxon>Basidiomycota</taxon>
        <taxon>Agaricomycotina</taxon>
        <taxon>Agaricomycetes</taxon>
        <taxon>Agaricomycetidae</taxon>
        <taxon>Boletales</taxon>
        <taxon>Paxilineae</taxon>
        <taxon>Paxillaceae</taxon>
        <taxon>Paxillus</taxon>
    </lineage>
</organism>
<dbReference type="OrthoDB" id="3238775at2759"/>
<dbReference type="HOGENOM" id="CLU_1938839_0_0_1"/>
<reference evidence="1 2" key="1">
    <citation type="submission" date="2014-04" db="EMBL/GenBank/DDBJ databases">
        <authorList>
            <consortium name="DOE Joint Genome Institute"/>
            <person name="Kuo A."/>
            <person name="Kohler A."/>
            <person name="Jargeat P."/>
            <person name="Nagy L.G."/>
            <person name="Floudas D."/>
            <person name="Copeland A."/>
            <person name="Barry K.W."/>
            <person name="Cichocki N."/>
            <person name="Veneault-Fourrey C."/>
            <person name="LaButti K."/>
            <person name="Lindquist E.A."/>
            <person name="Lipzen A."/>
            <person name="Lundell T."/>
            <person name="Morin E."/>
            <person name="Murat C."/>
            <person name="Sun H."/>
            <person name="Tunlid A."/>
            <person name="Henrissat B."/>
            <person name="Grigoriev I.V."/>
            <person name="Hibbett D.S."/>
            <person name="Martin F."/>
            <person name="Nordberg H.P."/>
            <person name="Cantor M.N."/>
            <person name="Hua S.X."/>
        </authorList>
    </citation>
    <scope>NUCLEOTIDE SEQUENCE [LARGE SCALE GENOMIC DNA]</scope>
    <source>
        <strain evidence="1 2">Ve08.2h10</strain>
    </source>
</reference>
<name>A0A0D0DYV0_9AGAM</name>
<evidence type="ECO:0000313" key="2">
    <source>
        <dbReference type="Proteomes" id="UP000054538"/>
    </source>
</evidence>
<proteinExistence type="predicted"/>
<gene>
    <name evidence="1" type="ORF">PAXRUDRAFT_830428</name>
</gene>